<keyword evidence="1" id="KW-1133">Transmembrane helix</keyword>
<keyword evidence="1" id="KW-0472">Membrane</keyword>
<reference evidence="2" key="1">
    <citation type="journal article" date="2014" name="Int. J. Syst. Evol. Microbiol.">
        <title>Complete genome sequence of Corynebacterium casei LMG S-19264T (=DSM 44701T), isolated from a smear-ripened cheese.</title>
        <authorList>
            <consortium name="US DOE Joint Genome Institute (JGI-PGF)"/>
            <person name="Walter F."/>
            <person name="Albersmeier A."/>
            <person name="Kalinowski J."/>
            <person name="Ruckert C."/>
        </authorList>
    </citation>
    <scope>NUCLEOTIDE SEQUENCE</scope>
    <source>
        <strain evidence="2">KCTC 32513</strain>
    </source>
</reference>
<dbReference type="EMBL" id="BMZH01000006">
    <property type="protein sequence ID" value="GHA95278.1"/>
    <property type="molecule type" value="Genomic_DNA"/>
</dbReference>
<evidence type="ECO:0000256" key="1">
    <source>
        <dbReference type="SAM" id="Phobius"/>
    </source>
</evidence>
<feature type="transmembrane region" description="Helical" evidence="1">
    <location>
        <begin position="20"/>
        <end position="40"/>
    </location>
</feature>
<accession>A0A8J3CR95</accession>
<sequence length="62" mass="6808">MGISTRAQHLNAIRLTMKKLLITIGVFLFLLIGIVIWLAGSVGPDTAPQDVRSIDLPDTYEN</sequence>
<evidence type="ECO:0000313" key="2">
    <source>
        <dbReference type="EMBL" id="GHA95278.1"/>
    </source>
</evidence>
<comment type="caution">
    <text evidence="2">The sequence shown here is derived from an EMBL/GenBank/DDBJ whole genome shotgun (WGS) entry which is preliminary data.</text>
</comment>
<name>A0A8J3CR95_9PROT</name>
<keyword evidence="3" id="KW-1185">Reference proteome</keyword>
<reference evidence="2" key="2">
    <citation type="submission" date="2020-09" db="EMBL/GenBank/DDBJ databases">
        <authorList>
            <person name="Sun Q."/>
            <person name="Kim S."/>
        </authorList>
    </citation>
    <scope>NUCLEOTIDE SEQUENCE</scope>
    <source>
        <strain evidence="2">KCTC 32513</strain>
    </source>
</reference>
<evidence type="ECO:0000313" key="3">
    <source>
        <dbReference type="Proteomes" id="UP000634004"/>
    </source>
</evidence>
<dbReference type="Proteomes" id="UP000634004">
    <property type="component" value="Unassembled WGS sequence"/>
</dbReference>
<organism evidence="2 3">
    <name type="scientific">Algimonas arctica</name>
    <dbReference type="NCBI Taxonomy" id="1479486"/>
    <lineage>
        <taxon>Bacteria</taxon>
        <taxon>Pseudomonadati</taxon>
        <taxon>Pseudomonadota</taxon>
        <taxon>Alphaproteobacteria</taxon>
        <taxon>Maricaulales</taxon>
        <taxon>Robiginitomaculaceae</taxon>
        <taxon>Algimonas</taxon>
    </lineage>
</organism>
<proteinExistence type="predicted"/>
<keyword evidence="1" id="KW-0812">Transmembrane</keyword>
<dbReference type="AlphaFoldDB" id="A0A8J3CR95"/>
<gene>
    <name evidence="2" type="ORF">GCM10009069_17850</name>
</gene>
<protein>
    <submittedName>
        <fullName evidence="2">Uncharacterized protein</fullName>
    </submittedName>
</protein>